<reference evidence="2 3" key="1">
    <citation type="submission" date="2016-10" db="EMBL/GenBank/DDBJ databases">
        <authorList>
            <person name="Varghese N."/>
            <person name="Submissions S."/>
        </authorList>
    </citation>
    <scope>NUCLEOTIDE SEQUENCE [LARGE SCALE GENOMIC DNA]</scope>
    <source>
        <strain evidence="2 3">BS2776</strain>
    </source>
</reference>
<keyword evidence="3" id="KW-1185">Reference proteome</keyword>
<accession>A0ABY0RCP0</accession>
<dbReference type="RefSeq" id="WP_003235749.1">
    <property type="nucleotide sequence ID" value="NZ_CP142176.1"/>
</dbReference>
<evidence type="ECO:0000259" key="1">
    <source>
        <dbReference type="Pfam" id="PF13460"/>
    </source>
</evidence>
<dbReference type="PANTHER" id="PTHR15020:SF50">
    <property type="entry name" value="UPF0659 PROTEIN YMR090W"/>
    <property type="match status" value="1"/>
</dbReference>
<feature type="domain" description="NAD(P)-binding" evidence="1">
    <location>
        <begin position="8"/>
        <end position="193"/>
    </location>
</feature>
<proteinExistence type="predicted"/>
<evidence type="ECO:0000313" key="3">
    <source>
        <dbReference type="Proteomes" id="UP000181903"/>
    </source>
</evidence>
<dbReference type="EMBL" id="LT629706">
    <property type="protein sequence ID" value="SDN65761.1"/>
    <property type="molecule type" value="Genomic_DNA"/>
</dbReference>
<organism evidence="2 3">
    <name type="scientific">Pseudomonas poae</name>
    <dbReference type="NCBI Taxonomy" id="200451"/>
    <lineage>
        <taxon>Bacteria</taxon>
        <taxon>Pseudomonadati</taxon>
        <taxon>Pseudomonadota</taxon>
        <taxon>Gammaproteobacteria</taxon>
        <taxon>Pseudomonadales</taxon>
        <taxon>Pseudomonadaceae</taxon>
        <taxon>Pseudomonas</taxon>
    </lineage>
</organism>
<dbReference type="Gene3D" id="3.40.50.720">
    <property type="entry name" value="NAD(P)-binding Rossmann-like Domain"/>
    <property type="match status" value="1"/>
</dbReference>
<gene>
    <name evidence="2" type="ORF">SAMN04490208_1019</name>
</gene>
<dbReference type="SUPFAM" id="SSF51735">
    <property type="entry name" value="NAD(P)-binding Rossmann-fold domains"/>
    <property type="match status" value="1"/>
</dbReference>
<sequence>MHSVFIVGGSGKVARSLAHQLAERGHQPRSLYRHAQQAEGLKALGASPVVGNLLDLDKESLAKLMAGSDAVVFAAGAGGKGGAQMTDAIDGHGLELSVAAAQLAGIRRFILVSAFPEAARGKSVSETFENYMAVKKRADVHLAATDLDWVILRPGTLLDSPGTGKVHAGLAIPYGDVPRDDVATALLQIIEQPCVNRVIIELTQGSTPVNEAIERVARDCPQASSSMTRPANKD</sequence>
<dbReference type="InterPro" id="IPR036291">
    <property type="entry name" value="NAD(P)-bd_dom_sf"/>
</dbReference>
<dbReference type="Proteomes" id="UP000181903">
    <property type="component" value="Chromosome I"/>
</dbReference>
<evidence type="ECO:0000313" key="2">
    <source>
        <dbReference type="EMBL" id="SDN65761.1"/>
    </source>
</evidence>
<name>A0ABY0RCP0_9PSED</name>
<dbReference type="InterPro" id="IPR016040">
    <property type="entry name" value="NAD(P)-bd_dom"/>
</dbReference>
<protein>
    <submittedName>
        <fullName evidence="2">Nucleoside-diphosphate-sugar epimerase</fullName>
    </submittedName>
</protein>
<dbReference type="Pfam" id="PF13460">
    <property type="entry name" value="NAD_binding_10"/>
    <property type="match status" value="1"/>
</dbReference>
<dbReference type="PANTHER" id="PTHR15020">
    <property type="entry name" value="FLAVIN REDUCTASE-RELATED"/>
    <property type="match status" value="1"/>
</dbReference>